<evidence type="ECO:0000313" key="1">
    <source>
        <dbReference type="EMBL" id="MPM65194.1"/>
    </source>
</evidence>
<dbReference type="InterPro" id="IPR058243">
    <property type="entry name" value="Phage_VG64"/>
</dbReference>
<reference evidence="1" key="1">
    <citation type="submission" date="2019-08" db="EMBL/GenBank/DDBJ databases">
        <authorList>
            <person name="Kucharzyk K."/>
            <person name="Murdoch R.W."/>
            <person name="Higgins S."/>
            <person name="Loffler F."/>
        </authorList>
    </citation>
    <scope>NUCLEOTIDE SEQUENCE</scope>
</reference>
<protein>
    <submittedName>
        <fullName evidence="1">Uncharacterized protein</fullName>
    </submittedName>
</protein>
<organism evidence="1">
    <name type="scientific">bioreactor metagenome</name>
    <dbReference type="NCBI Taxonomy" id="1076179"/>
    <lineage>
        <taxon>unclassified sequences</taxon>
        <taxon>metagenomes</taxon>
        <taxon>ecological metagenomes</taxon>
    </lineage>
</organism>
<dbReference type="PROSITE" id="PS51257">
    <property type="entry name" value="PROKAR_LIPOPROTEIN"/>
    <property type="match status" value="1"/>
</dbReference>
<sequence>MKKRILLLVLVLVILTLSLLGCREAERVTYNVQKEADYFNVERRLSVINARTDKPLFEMVGYFSISNNATNELVVTCQTGENEFRVNYIYLNEWTLYVVEDISGAHVDKYHYEINFLPEMILPVTFTSND</sequence>
<gene>
    <name evidence="1" type="ORF">SDC9_112086</name>
</gene>
<dbReference type="EMBL" id="VSSQ01020381">
    <property type="protein sequence ID" value="MPM65194.1"/>
    <property type="molecule type" value="Genomic_DNA"/>
</dbReference>
<name>A0A645BTR3_9ZZZZ</name>
<dbReference type="AlphaFoldDB" id="A0A645BTR3"/>
<proteinExistence type="predicted"/>
<comment type="caution">
    <text evidence="1">The sequence shown here is derived from an EMBL/GenBank/DDBJ whole genome shotgun (WGS) entry which is preliminary data.</text>
</comment>
<dbReference type="Pfam" id="PF25682">
    <property type="entry name" value="Phage_VG64"/>
    <property type="match status" value="1"/>
</dbReference>
<accession>A0A645BTR3</accession>